<evidence type="ECO:0000259" key="4">
    <source>
        <dbReference type="Pfam" id="PF01625"/>
    </source>
</evidence>
<evidence type="ECO:0000313" key="6">
    <source>
        <dbReference type="Proteomes" id="UP000783863"/>
    </source>
</evidence>
<dbReference type="Proteomes" id="UP000783863">
    <property type="component" value="Unassembled WGS sequence"/>
</dbReference>
<dbReference type="EMBL" id="RKLQ01000002">
    <property type="protein sequence ID" value="MBX0305129.1"/>
    <property type="molecule type" value="Genomic_DNA"/>
</dbReference>
<evidence type="ECO:0000256" key="1">
    <source>
        <dbReference type="ARBA" id="ARBA00005591"/>
    </source>
</evidence>
<dbReference type="AlphaFoldDB" id="A0A8J8CAB2"/>
<name>A0A8J8CAB2_9EURY</name>
<dbReference type="FunFam" id="3.30.1060.10:FF:000004">
    <property type="entry name" value="Peptide methionine sulfoxide reductase A5"/>
    <property type="match status" value="1"/>
</dbReference>
<dbReference type="Gene3D" id="3.30.1060.10">
    <property type="entry name" value="Peptide methionine sulphoxide reductase MsrA"/>
    <property type="match status" value="1"/>
</dbReference>
<reference evidence="5" key="1">
    <citation type="submission" date="2021-06" db="EMBL/GenBank/DDBJ databases">
        <title>Halomicroarcula sp. F24A a new haloarchaeum isolated from saline soil.</title>
        <authorList>
            <person name="Duran-Viseras A."/>
            <person name="Sanchez-Porro C."/>
            <person name="Ventosa A."/>
        </authorList>
    </citation>
    <scope>NUCLEOTIDE SEQUENCE</scope>
    <source>
        <strain evidence="5">F24A</strain>
    </source>
</reference>
<sequence>MTTVEDDQPTLTALDVDAEALPPADTETATFGMGCFWGPDARFGATVGVVRTRVGYAGGTEPNPSYYSLGDHTEVVQVEYDPETLDYSDLLDVFWANHNPFGGAHKRQYRGVVLVHDDGQRETAEDTKAALEDRTGQSVETAIESLDSFTPAEDYHQKYELRSTPVLGDELEDLYGPALVDSTVAARLNGFVAGHGDADQREALLSDIALSPAALSELERRL</sequence>
<evidence type="ECO:0000256" key="2">
    <source>
        <dbReference type="ARBA" id="ARBA00023002"/>
    </source>
</evidence>
<dbReference type="GO" id="GO:0008113">
    <property type="term" value="F:peptide-methionine (S)-S-oxide reductase activity"/>
    <property type="evidence" value="ECO:0007669"/>
    <property type="project" value="UniProtKB-UniRule"/>
</dbReference>
<keyword evidence="2 3" id="KW-0560">Oxidoreductase</keyword>
<dbReference type="Pfam" id="PF01625">
    <property type="entry name" value="PMSR"/>
    <property type="match status" value="1"/>
</dbReference>
<protein>
    <recommendedName>
        <fullName evidence="3">Peptide methionine sulfoxide reductase MsrA</fullName>
        <shortName evidence="3">Protein-methionine-S-oxide reductase</shortName>
        <ecNumber evidence="3">1.8.4.11</ecNumber>
    </recommendedName>
    <alternativeName>
        <fullName evidence="3">Peptide-methionine (S)-S-oxide reductase</fullName>
        <shortName evidence="3">Peptide Met(O) reductase</shortName>
    </alternativeName>
</protein>
<comment type="caution">
    <text evidence="5">The sequence shown here is derived from an EMBL/GenBank/DDBJ whole genome shotgun (WGS) entry which is preliminary data.</text>
</comment>
<proteinExistence type="inferred from homology"/>
<dbReference type="RefSeq" id="WP_220589319.1">
    <property type="nucleotide sequence ID" value="NZ_RKLQ01000002.1"/>
</dbReference>
<dbReference type="InterPro" id="IPR002569">
    <property type="entry name" value="Met_Sox_Rdtase_MsrA_dom"/>
</dbReference>
<dbReference type="InterPro" id="IPR036509">
    <property type="entry name" value="Met_Sox_Rdtase_MsrA_sf"/>
</dbReference>
<dbReference type="SUPFAM" id="SSF55068">
    <property type="entry name" value="Peptide methionine sulfoxide reductase"/>
    <property type="match status" value="1"/>
</dbReference>
<dbReference type="NCBIfam" id="TIGR00401">
    <property type="entry name" value="msrA"/>
    <property type="match status" value="1"/>
</dbReference>
<comment type="similarity">
    <text evidence="1 3">Belongs to the MsrA Met sulfoxide reductase family.</text>
</comment>
<feature type="domain" description="Peptide methionine sulphoxide reductase MsrA" evidence="4">
    <location>
        <begin position="28"/>
        <end position="161"/>
    </location>
</feature>
<comment type="function">
    <text evidence="3">Has an important function as a repair enzyme for proteins that have been inactivated by oxidation. Catalyzes the reversible oxidation-reduction of methionine sulfoxide in proteins to methionine.</text>
</comment>
<dbReference type="HAMAP" id="MF_01401">
    <property type="entry name" value="MsrA"/>
    <property type="match status" value="1"/>
</dbReference>
<keyword evidence="6" id="KW-1185">Reference proteome</keyword>
<dbReference type="EC" id="1.8.4.11" evidence="3"/>
<dbReference type="PANTHER" id="PTHR43774:SF1">
    <property type="entry name" value="PEPTIDE METHIONINE SULFOXIDE REDUCTASE MSRA 2"/>
    <property type="match status" value="1"/>
</dbReference>
<evidence type="ECO:0000313" key="5">
    <source>
        <dbReference type="EMBL" id="MBX0305129.1"/>
    </source>
</evidence>
<evidence type="ECO:0000256" key="3">
    <source>
        <dbReference type="HAMAP-Rule" id="MF_01401"/>
    </source>
</evidence>
<accession>A0A8J8CAB2</accession>
<gene>
    <name evidence="3 5" type="primary">msrA</name>
    <name evidence="5" type="ORF">EGD98_15780</name>
</gene>
<comment type="catalytic activity">
    <reaction evidence="3">
        <text>[thioredoxin]-disulfide + L-methionine + H2O = L-methionine (S)-S-oxide + [thioredoxin]-dithiol</text>
        <dbReference type="Rhea" id="RHEA:19993"/>
        <dbReference type="Rhea" id="RHEA-COMP:10698"/>
        <dbReference type="Rhea" id="RHEA-COMP:10700"/>
        <dbReference type="ChEBI" id="CHEBI:15377"/>
        <dbReference type="ChEBI" id="CHEBI:29950"/>
        <dbReference type="ChEBI" id="CHEBI:50058"/>
        <dbReference type="ChEBI" id="CHEBI:57844"/>
        <dbReference type="ChEBI" id="CHEBI:58772"/>
        <dbReference type="EC" id="1.8.4.11"/>
    </reaction>
</comment>
<dbReference type="PANTHER" id="PTHR43774">
    <property type="entry name" value="PEPTIDE METHIONINE SULFOXIDE REDUCTASE"/>
    <property type="match status" value="1"/>
</dbReference>
<comment type="catalytic activity">
    <reaction evidence="3">
        <text>L-methionyl-[protein] + [thioredoxin]-disulfide + H2O = L-methionyl-(S)-S-oxide-[protein] + [thioredoxin]-dithiol</text>
        <dbReference type="Rhea" id="RHEA:14217"/>
        <dbReference type="Rhea" id="RHEA-COMP:10698"/>
        <dbReference type="Rhea" id="RHEA-COMP:10700"/>
        <dbReference type="Rhea" id="RHEA-COMP:12313"/>
        <dbReference type="Rhea" id="RHEA-COMP:12315"/>
        <dbReference type="ChEBI" id="CHEBI:15377"/>
        <dbReference type="ChEBI" id="CHEBI:16044"/>
        <dbReference type="ChEBI" id="CHEBI:29950"/>
        <dbReference type="ChEBI" id="CHEBI:44120"/>
        <dbReference type="ChEBI" id="CHEBI:50058"/>
        <dbReference type="EC" id="1.8.4.11"/>
    </reaction>
</comment>
<feature type="active site" evidence="3">
    <location>
        <position position="35"/>
    </location>
</feature>
<organism evidence="5 6">
    <name type="scientific">Haloarcula salinisoli</name>
    <dbReference type="NCBI Taxonomy" id="2487746"/>
    <lineage>
        <taxon>Archaea</taxon>
        <taxon>Methanobacteriati</taxon>
        <taxon>Methanobacteriota</taxon>
        <taxon>Stenosarchaea group</taxon>
        <taxon>Halobacteria</taxon>
        <taxon>Halobacteriales</taxon>
        <taxon>Haloarculaceae</taxon>
        <taxon>Haloarcula</taxon>
    </lineage>
</organism>